<name>A0A7J7FVS2_CAMSI</name>
<evidence type="ECO:0000313" key="2">
    <source>
        <dbReference type="EMBL" id="KAF5932500.1"/>
    </source>
</evidence>
<proteinExistence type="predicted"/>
<reference evidence="2 3" key="2">
    <citation type="submission" date="2020-07" db="EMBL/GenBank/DDBJ databases">
        <title>Genome assembly of wild tea tree DASZ reveals pedigree and selection history of tea varieties.</title>
        <authorList>
            <person name="Zhang W."/>
        </authorList>
    </citation>
    <scope>NUCLEOTIDE SEQUENCE [LARGE SCALE GENOMIC DNA]</scope>
    <source>
        <strain evidence="3">cv. G240</strain>
        <tissue evidence="2">Leaf</tissue>
    </source>
</reference>
<comment type="caution">
    <text evidence="2">The sequence shown here is derived from an EMBL/GenBank/DDBJ whole genome shotgun (WGS) entry which is preliminary data.</text>
</comment>
<organism evidence="2 3">
    <name type="scientific">Camellia sinensis</name>
    <name type="common">Tea plant</name>
    <name type="synonym">Thea sinensis</name>
    <dbReference type="NCBI Taxonomy" id="4442"/>
    <lineage>
        <taxon>Eukaryota</taxon>
        <taxon>Viridiplantae</taxon>
        <taxon>Streptophyta</taxon>
        <taxon>Embryophyta</taxon>
        <taxon>Tracheophyta</taxon>
        <taxon>Spermatophyta</taxon>
        <taxon>Magnoliopsida</taxon>
        <taxon>eudicotyledons</taxon>
        <taxon>Gunneridae</taxon>
        <taxon>Pentapetalae</taxon>
        <taxon>asterids</taxon>
        <taxon>Ericales</taxon>
        <taxon>Theaceae</taxon>
        <taxon>Camellia</taxon>
    </lineage>
</organism>
<sequence length="376" mass="42264">MRLNGIVHLKIAKSSSEPTQQTKQLKLTKKEQNLSKRLRKVELPGLRLERTIYAGPYSAASSFPLCRGKATFRGRRPFFPFGARFPIFRSRRPCASVRDRLTTSVCPGFWYTPHHHPFQQLGVVFQSLGAPFLRPRAAGPVVFKGKLLYPLFCSYLALYLILACKNFWAPTQTINSHILSSFSCLIKDLLLFESCNSTPRPSCIDMRDWWHEDRGLHSLKSSGDSVSGKAVHVWHFFQNLFSQNDLLDLDSLVQIKNRDNLSPNCSEPQMNRTGLVPPGAFGNVYMGSPLLLQRQFGHDQTCPPEGIEYPATFPVRGPQLAQYATAWRTRELLAPAPTFNCTLSDECLDWLNEKAQEGPTLASEASTSSGRGSRNT</sequence>
<feature type="region of interest" description="Disordered" evidence="1">
    <location>
        <begin position="356"/>
        <end position="376"/>
    </location>
</feature>
<evidence type="ECO:0000256" key="1">
    <source>
        <dbReference type="SAM" id="MobiDB-lite"/>
    </source>
</evidence>
<dbReference type="AlphaFoldDB" id="A0A7J7FVS2"/>
<evidence type="ECO:0000313" key="3">
    <source>
        <dbReference type="Proteomes" id="UP000593564"/>
    </source>
</evidence>
<dbReference type="EMBL" id="JACBKZ010000014">
    <property type="protein sequence ID" value="KAF5932500.1"/>
    <property type="molecule type" value="Genomic_DNA"/>
</dbReference>
<protein>
    <submittedName>
        <fullName evidence="2">Uncharacterized protein</fullName>
    </submittedName>
</protein>
<feature type="compositionally biased region" description="Polar residues" evidence="1">
    <location>
        <begin position="363"/>
        <end position="376"/>
    </location>
</feature>
<dbReference type="Proteomes" id="UP000593564">
    <property type="component" value="Unassembled WGS sequence"/>
</dbReference>
<gene>
    <name evidence="2" type="ORF">HYC85_028671</name>
</gene>
<reference evidence="3" key="1">
    <citation type="journal article" date="2020" name="Nat. Commun.">
        <title>Genome assembly of wild tea tree DASZ reveals pedigree and selection history of tea varieties.</title>
        <authorList>
            <person name="Zhang W."/>
            <person name="Zhang Y."/>
            <person name="Qiu H."/>
            <person name="Guo Y."/>
            <person name="Wan H."/>
            <person name="Zhang X."/>
            <person name="Scossa F."/>
            <person name="Alseekh S."/>
            <person name="Zhang Q."/>
            <person name="Wang P."/>
            <person name="Xu L."/>
            <person name="Schmidt M.H."/>
            <person name="Jia X."/>
            <person name="Li D."/>
            <person name="Zhu A."/>
            <person name="Guo F."/>
            <person name="Chen W."/>
            <person name="Ni D."/>
            <person name="Usadel B."/>
            <person name="Fernie A.R."/>
            <person name="Wen W."/>
        </authorList>
    </citation>
    <scope>NUCLEOTIDE SEQUENCE [LARGE SCALE GENOMIC DNA]</scope>
    <source>
        <strain evidence="3">cv. G240</strain>
    </source>
</reference>
<keyword evidence="3" id="KW-1185">Reference proteome</keyword>
<accession>A0A7J7FVS2</accession>